<evidence type="ECO:0008006" key="4">
    <source>
        <dbReference type="Google" id="ProtNLM"/>
    </source>
</evidence>
<feature type="signal peptide" evidence="1">
    <location>
        <begin position="1"/>
        <end position="18"/>
    </location>
</feature>
<keyword evidence="3" id="KW-1185">Reference proteome</keyword>
<reference evidence="2" key="1">
    <citation type="submission" date="2022-11" db="EMBL/GenBank/DDBJ databases">
        <title>Isolation and characterization of PLA-degrading bacterium Massilia sp. from Antarctic soil.</title>
        <authorList>
            <person name="Sato K."/>
            <person name="Gomez-Fuentes C."/>
            <person name="Ahmad S.A."/>
            <person name="Zulkharnain A."/>
        </authorList>
    </citation>
    <scope>NUCLEOTIDE SEQUENCE</scope>
    <source>
        <strain evidence="2">N-3</strain>
    </source>
</reference>
<sequence length="139" mass="14970">MKKLIIVTASLAVLAGCAAPGPNYYGSQAYPRSGDPSQWQVVSVTPVPLGTGARAAAAGDAGTTTYSSAPVVVQQAPVYVQPAPVYVPQPVYVPEPIYQPRYYYPPVSIGLGFNFGRGWGHHRGWGGHIGTRFPYHWRR</sequence>
<evidence type="ECO:0000256" key="1">
    <source>
        <dbReference type="SAM" id="SignalP"/>
    </source>
</evidence>
<gene>
    <name evidence="2" type="ORF">MasN3_23950</name>
</gene>
<proteinExistence type="predicted"/>
<keyword evidence="1" id="KW-0732">Signal</keyword>
<dbReference type="EMBL" id="AP026966">
    <property type="protein sequence ID" value="BDT58901.1"/>
    <property type="molecule type" value="Genomic_DNA"/>
</dbReference>
<feature type="chain" id="PRO_5046845890" description="Lipoprotein" evidence="1">
    <location>
        <begin position="19"/>
        <end position="139"/>
    </location>
</feature>
<protein>
    <recommendedName>
        <fullName evidence="4">Lipoprotein</fullName>
    </recommendedName>
</protein>
<dbReference type="PROSITE" id="PS51257">
    <property type="entry name" value="PROKAR_LIPOPROTEIN"/>
    <property type="match status" value="1"/>
</dbReference>
<dbReference type="RefSeq" id="WP_281914359.1">
    <property type="nucleotide sequence ID" value="NZ_AP026966.1"/>
</dbReference>
<organism evidence="2 3">
    <name type="scientific">Massilia varians</name>
    <dbReference type="NCBI Taxonomy" id="457921"/>
    <lineage>
        <taxon>Bacteria</taxon>
        <taxon>Pseudomonadati</taxon>
        <taxon>Pseudomonadota</taxon>
        <taxon>Betaproteobacteria</taxon>
        <taxon>Burkholderiales</taxon>
        <taxon>Oxalobacteraceae</taxon>
        <taxon>Telluria group</taxon>
        <taxon>Massilia</taxon>
    </lineage>
</organism>
<evidence type="ECO:0000313" key="3">
    <source>
        <dbReference type="Proteomes" id="UP001163336"/>
    </source>
</evidence>
<name>A0ABN6TFF3_9BURK</name>
<dbReference type="Proteomes" id="UP001163336">
    <property type="component" value="Chromosome"/>
</dbReference>
<accession>A0ABN6TFF3</accession>
<evidence type="ECO:0000313" key="2">
    <source>
        <dbReference type="EMBL" id="BDT58901.1"/>
    </source>
</evidence>